<accession>A0A9D8KET1</accession>
<evidence type="ECO:0000256" key="1">
    <source>
        <dbReference type="ARBA" id="ARBA00001933"/>
    </source>
</evidence>
<dbReference type="EMBL" id="JAFGIX010000042">
    <property type="protein sequence ID" value="MBN1573203.1"/>
    <property type="molecule type" value="Genomic_DNA"/>
</dbReference>
<dbReference type="InterPro" id="IPR005814">
    <property type="entry name" value="Aminotrans_3"/>
</dbReference>
<dbReference type="FunFam" id="3.40.640.10:FF:000004">
    <property type="entry name" value="Acetylornithine aminotransferase"/>
    <property type="match status" value="1"/>
</dbReference>
<protein>
    <submittedName>
        <fullName evidence="6">Aspartate aminotransferase family protein</fullName>
    </submittedName>
</protein>
<dbReference type="GO" id="GO:0008483">
    <property type="term" value="F:transaminase activity"/>
    <property type="evidence" value="ECO:0007669"/>
    <property type="project" value="UniProtKB-KW"/>
</dbReference>
<dbReference type="Gene3D" id="3.90.1150.10">
    <property type="entry name" value="Aspartate Aminotransferase, domain 1"/>
    <property type="match status" value="1"/>
</dbReference>
<evidence type="ECO:0000256" key="5">
    <source>
        <dbReference type="RuleBase" id="RU003560"/>
    </source>
</evidence>
<dbReference type="InterPro" id="IPR050103">
    <property type="entry name" value="Class-III_PLP-dep_AT"/>
</dbReference>
<evidence type="ECO:0000313" key="7">
    <source>
        <dbReference type="Proteomes" id="UP000809273"/>
    </source>
</evidence>
<dbReference type="Pfam" id="PF00202">
    <property type="entry name" value="Aminotran_3"/>
    <property type="match status" value="1"/>
</dbReference>
<dbReference type="PANTHER" id="PTHR11986:SF79">
    <property type="entry name" value="ACETYLORNITHINE AMINOTRANSFERASE, MITOCHONDRIAL"/>
    <property type="match status" value="1"/>
</dbReference>
<name>A0A9D8KET1_9DELT</name>
<dbReference type="InterPro" id="IPR015424">
    <property type="entry name" value="PyrdxlP-dep_Trfase"/>
</dbReference>
<reference evidence="6" key="2">
    <citation type="submission" date="2021-01" db="EMBL/GenBank/DDBJ databases">
        <authorList>
            <person name="Hahn C.R."/>
            <person name="Youssef N.H."/>
            <person name="Elshahed M."/>
        </authorList>
    </citation>
    <scope>NUCLEOTIDE SEQUENCE</scope>
    <source>
        <strain evidence="6">Zod_Metabat.24</strain>
    </source>
</reference>
<dbReference type="InterPro" id="IPR015422">
    <property type="entry name" value="PyrdxlP-dep_Trfase_small"/>
</dbReference>
<comment type="similarity">
    <text evidence="5">Belongs to the class-III pyridoxal-phosphate-dependent aminotransferase family.</text>
</comment>
<dbReference type="InterPro" id="IPR015421">
    <property type="entry name" value="PyrdxlP-dep_Trfase_major"/>
</dbReference>
<dbReference type="InterPro" id="IPR049704">
    <property type="entry name" value="Aminotrans_3_PPA_site"/>
</dbReference>
<comment type="cofactor">
    <cofactor evidence="1">
        <name>pyridoxal 5'-phosphate</name>
        <dbReference type="ChEBI" id="CHEBI:597326"/>
    </cofactor>
</comment>
<dbReference type="SUPFAM" id="SSF53383">
    <property type="entry name" value="PLP-dependent transferases"/>
    <property type="match status" value="1"/>
</dbReference>
<evidence type="ECO:0000256" key="4">
    <source>
        <dbReference type="ARBA" id="ARBA00022898"/>
    </source>
</evidence>
<dbReference type="PANTHER" id="PTHR11986">
    <property type="entry name" value="AMINOTRANSFERASE CLASS III"/>
    <property type="match status" value="1"/>
</dbReference>
<organism evidence="6 7">
    <name type="scientific">Candidatus Zymogenus saltonus</name>
    <dbReference type="NCBI Taxonomy" id="2844893"/>
    <lineage>
        <taxon>Bacteria</taxon>
        <taxon>Deltaproteobacteria</taxon>
        <taxon>Candidatus Zymogenia</taxon>
        <taxon>Candidatus Zymogeniales</taxon>
        <taxon>Candidatus Zymogenaceae</taxon>
        <taxon>Candidatus Zymogenus</taxon>
    </lineage>
</organism>
<dbReference type="Proteomes" id="UP000809273">
    <property type="component" value="Unassembled WGS sequence"/>
</dbReference>
<proteinExistence type="inferred from homology"/>
<evidence type="ECO:0000256" key="2">
    <source>
        <dbReference type="ARBA" id="ARBA00022576"/>
    </source>
</evidence>
<dbReference type="CDD" id="cd00610">
    <property type="entry name" value="OAT_like"/>
    <property type="match status" value="1"/>
</dbReference>
<dbReference type="GO" id="GO:0042802">
    <property type="term" value="F:identical protein binding"/>
    <property type="evidence" value="ECO:0007669"/>
    <property type="project" value="TreeGrafter"/>
</dbReference>
<keyword evidence="3" id="KW-0808">Transferase</keyword>
<comment type="caution">
    <text evidence="6">The sequence shown here is derived from an EMBL/GenBank/DDBJ whole genome shotgun (WGS) entry which is preliminary data.</text>
</comment>
<keyword evidence="4 5" id="KW-0663">Pyridoxal phosphate</keyword>
<evidence type="ECO:0000256" key="3">
    <source>
        <dbReference type="ARBA" id="ARBA00022679"/>
    </source>
</evidence>
<keyword evidence="2 6" id="KW-0032">Aminotransferase</keyword>
<gene>
    <name evidence="6" type="ORF">JW984_08420</name>
</gene>
<dbReference type="PROSITE" id="PS00600">
    <property type="entry name" value="AA_TRANSFER_CLASS_3"/>
    <property type="match status" value="1"/>
</dbReference>
<dbReference type="AlphaFoldDB" id="A0A9D8KET1"/>
<reference evidence="6" key="1">
    <citation type="journal article" date="2021" name="Environ. Microbiol.">
        <title>Genomic characterization of three novel Desulfobacterota classes expand the metabolic and phylogenetic diversity of the phylum.</title>
        <authorList>
            <person name="Murphy C.L."/>
            <person name="Biggerstaff J."/>
            <person name="Eichhorn A."/>
            <person name="Ewing E."/>
            <person name="Shahan R."/>
            <person name="Soriano D."/>
            <person name="Stewart S."/>
            <person name="VanMol K."/>
            <person name="Walker R."/>
            <person name="Walters P."/>
            <person name="Elshahed M.S."/>
            <person name="Youssef N.H."/>
        </authorList>
    </citation>
    <scope>NUCLEOTIDE SEQUENCE</scope>
    <source>
        <strain evidence="6">Zod_Metabat.24</strain>
    </source>
</reference>
<dbReference type="Gene3D" id="3.40.640.10">
    <property type="entry name" value="Type I PLP-dependent aspartate aminotransferase-like (Major domain)"/>
    <property type="match status" value="1"/>
</dbReference>
<evidence type="ECO:0000313" key="6">
    <source>
        <dbReference type="EMBL" id="MBN1573203.1"/>
    </source>
</evidence>
<dbReference type="GO" id="GO:0030170">
    <property type="term" value="F:pyridoxal phosphate binding"/>
    <property type="evidence" value="ECO:0007669"/>
    <property type="project" value="InterPro"/>
</dbReference>
<sequence length="418" mass="45509">MEQKKDDIVELAARYVCPGRVETFKMLGTVPVMGRREGNYFWDLDGTKLFDVHINGGTYNLGHRNPEIVKTLKEAVDQYDIGNHHFASIARSKLAERLVALTPGNMKYVVFTPGGGEAIDITIRTARKFTGRRKIVAFKEAYHGHGGLGLRAGGYADLADFFLSGGPKGEFDLVPFNDIEAMKDALNGDDAAAVLSEMIPATSGFLMPYDEYFPEVKDLCEKHGALFIADEVQTGLGRTGKVWACEGYKVKPDMLVTGKGLSGGVYPIAAALLSEKVAGWMMEDGWGHSSTFGGSELGCVIALKVLEILERSGVLENVNAMSELVAKGLAEIKGRHPFLAEVRQNGLVIGLRFDNPYGGMMMAACSFESGLWAFPAGFDRSVLQFKLNILVDKAACEEALSLLEKAIELCEEKFLKGS</sequence>